<protein>
    <submittedName>
        <fullName evidence="1">Uncharacterized protein</fullName>
    </submittedName>
</protein>
<dbReference type="GO" id="GO:0019068">
    <property type="term" value="P:virion assembly"/>
    <property type="evidence" value="ECO:0007669"/>
    <property type="project" value="InterPro"/>
</dbReference>
<dbReference type="Proteomes" id="UP000261704">
    <property type="component" value="Chromosome"/>
</dbReference>
<name>A0A347UIF7_9RHOB</name>
<proteinExistence type="predicted"/>
<dbReference type="EMBL" id="CP032125">
    <property type="protein sequence ID" value="AXX98635.1"/>
    <property type="molecule type" value="Genomic_DNA"/>
</dbReference>
<dbReference type="Pfam" id="PF05354">
    <property type="entry name" value="Phage_attach"/>
    <property type="match status" value="1"/>
</dbReference>
<dbReference type="AlphaFoldDB" id="A0A347UIF7"/>
<reference evidence="1 2" key="1">
    <citation type="submission" date="2018-09" db="EMBL/GenBank/DDBJ databases">
        <title>Profundibacter amoris BAR1 gen. nov., sp. nov., a new member of the Roseobacter clade isolated at Lokis Castle Vent Field on the Arctic Mid-Oceanic Ridge.</title>
        <authorList>
            <person name="Le Moine Bauer S."/>
            <person name="Sjoeberg A.G."/>
            <person name="L'Haridon S."/>
            <person name="Stokke R."/>
            <person name="Roalkvam I."/>
            <person name="Steen I.H."/>
            <person name="Dahle H."/>
        </authorList>
    </citation>
    <scope>NUCLEOTIDE SEQUENCE [LARGE SCALE GENOMIC DNA]</scope>
    <source>
        <strain evidence="1 2">BAR1</strain>
    </source>
</reference>
<gene>
    <name evidence="1" type="ORF">BAR1_12300</name>
</gene>
<dbReference type="RefSeq" id="WP_118943290.1">
    <property type="nucleotide sequence ID" value="NZ_CP032125.1"/>
</dbReference>
<dbReference type="KEGG" id="pamo:BAR1_12300"/>
<evidence type="ECO:0000313" key="2">
    <source>
        <dbReference type="Proteomes" id="UP000261704"/>
    </source>
</evidence>
<evidence type="ECO:0000313" key="1">
    <source>
        <dbReference type="EMBL" id="AXX98635.1"/>
    </source>
</evidence>
<keyword evidence="2" id="KW-1185">Reference proteome</keyword>
<sequence>MNAFAIGMDALFADDNIATDAIYTAEGGNPVLVRVVVRRADNITGFGEAKLWSETQRFDLRVSEVATPRPGDRLEIGGEAFLIQGEPVRDAERLIWTIDVHPA</sequence>
<accession>A0A347UIF7</accession>
<dbReference type="InterPro" id="IPR008018">
    <property type="entry name" value="Phage_tail_attach_FII"/>
</dbReference>
<organism evidence="1 2">
    <name type="scientific">Profundibacter amoris</name>
    <dbReference type="NCBI Taxonomy" id="2171755"/>
    <lineage>
        <taxon>Bacteria</taxon>
        <taxon>Pseudomonadati</taxon>
        <taxon>Pseudomonadota</taxon>
        <taxon>Alphaproteobacteria</taxon>
        <taxon>Rhodobacterales</taxon>
        <taxon>Paracoccaceae</taxon>
        <taxon>Profundibacter</taxon>
    </lineage>
</organism>
<dbReference type="OrthoDB" id="8410231at2"/>